<organism evidence="14 15">
    <name type="scientific">Natronocella acetinitrilica</name>
    <dbReference type="NCBI Taxonomy" id="414046"/>
    <lineage>
        <taxon>Bacteria</taxon>
        <taxon>Pseudomonadati</taxon>
        <taxon>Pseudomonadota</taxon>
        <taxon>Gammaproteobacteria</taxon>
        <taxon>Chromatiales</taxon>
        <taxon>Ectothiorhodospiraceae</taxon>
        <taxon>Natronocella</taxon>
    </lineage>
</organism>
<keyword evidence="12 13" id="KW-0066">ATP synthesis</keyword>
<dbReference type="PANTHER" id="PTHR11693">
    <property type="entry name" value="ATP SYNTHASE GAMMA CHAIN"/>
    <property type="match status" value="1"/>
</dbReference>
<evidence type="ECO:0000256" key="11">
    <source>
        <dbReference type="ARBA" id="ARBA00023196"/>
    </source>
</evidence>
<keyword evidence="5 13" id="KW-0813">Transport</keyword>
<keyword evidence="15" id="KW-1185">Reference proteome</keyword>
<keyword evidence="6 13" id="KW-1003">Cell membrane</keyword>
<dbReference type="InterPro" id="IPR023632">
    <property type="entry name" value="ATP_synth_F1_gsu_CS"/>
</dbReference>
<evidence type="ECO:0000256" key="7">
    <source>
        <dbReference type="ARBA" id="ARBA00022519"/>
    </source>
</evidence>
<evidence type="ECO:0000256" key="9">
    <source>
        <dbReference type="ARBA" id="ARBA00023065"/>
    </source>
</evidence>
<dbReference type="NCBIfam" id="NF004144">
    <property type="entry name" value="PRK05621.1-1"/>
    <property type="match status" value="1"/>
</dbReference>
<dbReference type="PANTHER" id="PTHR11693:SF22">
    <property type="entry name" value="ATP SYNTHASE SUBUNIT GAMMA, MITOCHONDRIAL"/>
    <property type="match status" value="1"/>
</dbReference>
<keyword evidence="9 13" id="KW-0406">Ion transport</keyword>
<evidence type="ECO:0000256" key="4">
    <source>
        <dbReference type="ARBA" id="ARBA00011648"/>
    </source>
</evidence>
<evidence type="ECO:0000256" key="12">
    <source>
        <dbReference type="ARBA" id="ARBA00023310"/>
    </source>
</evidence>
<evidence type="ECO:0000256" key="5">
    <source>
        <dbReference type="ARBA" id="ARBA00022448"/>
    </source>
</evidence>
<reference evidence="14" key="1">
    <citation type="submission" date="2022-03" db="EMBL/GenBank/DDBJ databases">
        <title>Genomic Encyclopedia of Type Strains, Phase III (KMG-III): the genomes of soil and plant-associated and newly described type strains.</title>
        <authorList>
            <person name="Whitman W."/>
        </authorList>
    </citation>
    <scope>NUCLEOTIDE SEQUENCE</scope>
    <source>
        <strain evidence="14">ANL 6-2</strain>
    </source>
</reference>
<dbReference type="Pfam" id="PF00231">
    <property type="entry name" value="ATP-synt"/>
    <property type="match status" value="1"/>
</dbReference>
<gene>
    <name evidence="13" type="primary">atpG</name>
    <name evidence="14" type="ORF">J2T57_000478</name>
</gene>
<sequence length="289" mass="32272">MAGAKEIRTQIKSVQSTQKITSAMEMVAASKMRSAQQRMQRARPYSDKIRNVIAHLAKADPEYRHPFLVEREVKRVGFIVVTSDRGLCGGLNANLFRKLLPQLATCQQKGLDVDVCAIGNKGLQFFSRLNANLVANVTHLGDTPRIADLLGSIKVMLDAYREGELDQIVLVYNRFINTMTQEPRLETLLPLQPVEADDEEEQQYGWDYIYEPDAVEVLDHLLERYVESLVYQAVVDNIASEQAARMVAMKSASDNAESLIDELQLVYNKARQAAITTELSEIVSGAAAV</sequence>
<evidence type="ECO:0000256" key="2">
    <source>
        <dbReference type="ARBA" id="ARBA00004170"/>
    </source>
</evidence>
<keyword evidence="7" id="KW-0997">Cell inner membrane</keyword>
<dbReference type="AlphaFoldDB" id="A0AAE3KAG6"/>
<evidence type="ECO:0000313" key="15">
    <source>
        <dbReference type="Proteomes" id="UP001205843"/>
    </source>
</evidence>
<dbReference type="SUPFAM" id="SSF52943">
    <property type="entry name" value="ATP synthase (F1-ATPase), gamma subunit"/>
    <property type="match status" value="1"/>
</dbReference>
<accession>A0AAE3KAG6</accession>
<evidence type="ECO:0000256" key="3">
    <source>
        <dbReference type="ARBA" id="ARBA00007681"/>
    </source>
</evidence>
<dbReference type="InterPro" id="IPR000131">
    <property type="entry name" value="ATP_synth_F1_gsu"/>
</dbReference>
<dbReference type="Gene3D" id="1.10.287.80">
    <property type="entry name" value="ATP synthase, gamma subunit, helix hairpin domain"/>
    <property type="match status" value="2"/>
</dbReference>
<dbReference type="InterPro" id="IPR035968">
    <property type="entry name" value="ATP_synth_F1_ATPase_gsu"/>
</dbReference>
<evidence type="ECO:0000256" key="8">
    <source>
        <dbReference type="ARBA" id="ARBA00022781"/>
    </source>
</evidence>
<dbReference type="RefSeq" id="WP_253473678.1">
    <property type="nucleotide sequence ID" value="NZ_JALJXV010000001.1"/>
</dbReference>
<comment type="subunit">
    <text evidence="4 13">F-type ATPases have 2 components, CF(1) - the catalytic core - and CF(0) - the membrane proton channel. CF(1) has five subunits: alpha(3), beta(3), gamma(1), delta(1), epsilon(1). CF(0) has three main subunits: a, b and c.</text>
</comment>
<proteinExistence type="inferred from homology"/>
<dbReference type="FunFam" id="3.40.1380.10:FF:000006">
    <property type="entry name" value="ATP synthase gamma chain"/>
    <property type="match status" value="1"/>
</dbReference>
<dbReference type="Gene3D" id="3.40.1380.10">
    <property type="match status" value="1"/>
</dbReference>
<dbReference type="GO" id="GO:0042777">
    <property type="term" value="P:proton motive force-driven plasma membrane ATP synthesis"/>
    <property type="evidence" value="ECO:0007669"/>
    <property type="project" value="UniProtKB-UniRule"/>
</dbReference>
<evidence type="ECO:0000256" key="10">
    <source>
        <dbReference type="ARBA" id="ARBA00023136"/>
    </source>
</evidence>
<dbReference type="NCBIfam" id="TIGR01146">
    <property type="entry name" value="ATPsyn_F1gamma"/>
    <property type="match status" value="1"/>
</dbReference>
<protein>
    <recommendedName>
        <fullName evidence="13">ATP synthase gamma chain</fullName>
    </recommendedName>
    <alternativeName>
        <fullName evidence="13">ATP synthase F1 sector gamma subunit</fullName>
    </alternativeName>
    <alternativeName>
        <fullName evidence="13">F-ATPase gamma subunit</fullName>
    </alternativeName>
</protein>
<dbReference type="PROSITE" id="PS00153">
    <property type="entry name" value="ATPASE_GAMMA"/>
    <property type="match status" value="1"/>
</dbReference>
<dbReference type="PRINTS" id="PR00126">
    <property type="entry name" value="ATPASEGAMMA"/>
</dbReference>
<dbReference type="GO" id="GO:0046933">
    <property type="term" value="F:proton-transporting ATP synthase activity, rotational mechanism"/>
    <property type="evidence" value="ECO:0007669"/>
    <property type="project" value="UniProtKB-UniRule"/>
</dbReference>
<evidence type="ECO:0000256" key="6">
    <source>
        <dbReference type="ARBA" id="ARBA00022475"/>
    </source>
</evidence>
<dbReference type="EMBL" id="JALJXV010000001">
    <property type="protein sequence ID" value="MCP1673386.1"/>
    <property type="molecule type" value="Genomic_DNA"/>
</dbReference>
<dbReference type="GO" id="GO:0005886">
    <property type="term" value="C:plasma membrane"/>
    <property type="evidence" value="ECO:0007669"/>
    <property type="project" value="UniProtKB-SubCell"/>
</dbReference>
<comment type="caution">
    <text evidence="14">The sequence shown here is derived from an EMBL/GenBank/DDBJ whole genome shotgun (WGS) entry which is preliminary data.</text>
</comment>
<dbReference type="Proteomes" id="UP001205843">
    <property type="component" value="Unassembled WGS sequence"/>
</dbReference>
<evidence type="ECO:0000256" key="13">
    <source>
        <dbReference type="HAMAP-Rule" id="MF_00815"/>
    </source>
</evidence>
<keyword evidence="10 13" id="KW-0472">Membrane</keyword>
<evidence type="ECO:0000256" key="1">
    <source>
        <dbReference type="ARBA" id="ARBA00003456"/>
    </source>
</evidence>
<dbReference type="FunFam" id="1.10.287.80:FF:000005">
    <property type="entry name" value="ATP synthase gamma chain"/>
    <property type="match status" value="1"/>
</dbReference>
<evidence type="ECO:0000313" key="14">
    <source>
        <dbReference type="EMBL" id="MCP1673386.1"/>
    </source>
</evidence>
<dbReference type="CDD" id="cd12151">
    <property type="entry name" value="F1-ATPase_gamma"/>
    <property type="match status" value="1"/>
</dbReference>
<name>A0AAE3KAG6_9GAMM</name>
<dbReference type="GO" id="GO:0005524">
    <property type="term" value="F:ATP binding"/>
    <property type="evidence" value="ECO:0007669"/>
    <property type="project" value="UniProtKB-UniRule"/>
</dbReference>
<keyword evidence="8 13" id="KW-0375">Hydrogen ion transport</keyword>
<keyword evidence="11 13" id="KW-0139">CF(1)</keyword>
<comment type="subcellular location">
    <subcellularLocation>
        <location evidence="13">Cell membrane</location>
        <topology evidence="13">Peripheral membrane protein</topology>
    </subcellularLocation>
    <subcellularLocation>
        <location evidence="2">Membrane</location>
        <topology evidence="2">Peripheral membrane protein</topology>
    </subcellularLocation>
</comment>
<dbReference type="GO" id="GO:0045259">
    <property type="term" value="C:proton-transporting ATP synthase complex"/>
    <property type="evidence" value="ECO:0007669"/>
    <property type="project" value="UniProtKB-KW"/>
</dbReference>
<comment type="function">
    <text evidence="1 13">Produces ATP from ADP in the presence of a proton gradient across the membrane. The gamma chain is believed to be important in regulating ATPase activity and the flow of protons through the CF(0) complex.</text>
</comment>
<comment type="similarity">
    <text evidence="3 13">Belongs to the ATPase gamma chain family.</text>
</comment>
<dbReference type="HAMAP" id="MF_00815">
    <property type="entry name" value="ATP_synth_gamma_bact"/>
    <property type="match status" value="1"/>
</dbReference>